<evidence type="ECO:0000313" key="2">
    <source>
        <dbReference type="Proteomes" id="UP000663868"/>
    </source>
</evidence>
<protein>
    <submittedName>
        <fullName evidence="1">Uncharacterized protein</fullName>
    </submittedName>
</protein>
<dbReference type="Proteomes" id="UP000663868">
    <property type="component" value="Unassembled WGS sequence"/>
</dbReference>
<organism evidence="1 2">
    <name type="scientific">Adineta steineri</name>
    <dbReference type="NCBI Taxonomy" id="433720"/>
    <lineage>
        <taxon>Eukaryota</taxon>
        <taxon>Metazoa</taxon>
        <taxon>Spiralia</taxon>
        <taxon>Gnathifera</taxon>
        <taxon>Rotifera</taxon>
        <taxon>Eurotatoria</taxon>
        <taxon>Bdelloidea</taxon>
        <taxon>Adinetida</taxon>
        <taxon>Adinetidae</taxon>
        <taxon>Adineta</taxon>
    </lineage>
</organism>
<proteinExistence type="predicted"/>
<dbReference type="AlphaFoldDB" id="A0A820SCU7"/>
<sequence>MFHLKHLYLHDNIWIPKFYNGNGEFQSNTRLNVLTYGKNFVCNRSAVSSSFTIETPLTADDCCKHTSNIESCRQSISTNEFNFQPDNEHSSSHSNKN</sequence>
<name>A0A820SCU7_9BILA</name>
<accession>A0A820SCU7</accession>
<reference evidence="1" key="1">
    <citation type="submission" date="2021-02" db="EMBL/GenBank/DDBJ databases">
        <authorList>
            <person name="Nowell W R."/>
        </authorList>
    </citation>
    <scope>NUCLEOTIDE SEQUENCE</scope>
</reference>
<evidence type="ECO:0000313" key="1">
    <source>
        <dbReference type="EMBL" id="CAF4451948.1"/>
    </source>
</evidence>
<gene>
    <name evidence="1" type="ORF">KXQ929_LOCUS54007</name>
</gene>
<comment type="caution">
    <text evidence="1">The sequence shown here is derived from an EMBL/GenBank/DDBJ whole genome shotgun (WGS) entry which is preliminary data.</text>
</comment>
<dbReference type="EMBL" id="CAJOBB010031597">
    <property type="protein sequence ID" value="CAF4451948.1"/>
    <property type="molecule type" value="Genomic_DNA"/>
</dbReference>